<evidence type="ECO:0008006" key="3">
    <source>
        <dbReference type="Google" id="ProtNLM"/>
    </source>
</evidence>
<dbReference type="CDD" id="cd02440">
    <property type="entry name" value="AdoMet_MTases"/>
    <property type="match status" value="1"/>
</dbReference>
<dbReference type="Pfam" id="PF13489">
    <property type="entry name" value="Methyltransf_23"/>
    <property type="match status" value="1"/>
</dbReference>
<protein>
    <recommendedName>
        <fullName evidence="3">Methyltransferase</fullName>
    </recommendedName>
</protein>
<dbReference type="RefSeq" id="WP_209812760.1">
    <property type="nucleotide sequence ID" value="NZ_JAGGKT010000027.1"/>
</dbReference>
<accession>A0ABS4GXM0</accession>
<keyword evidence="2" id="KW-1185">Reference proteome</keyword>
<evidence type="ECO:0000313" key="1">
    <source>
        <dbReference type="EMBL" id="MBP1934777.1"/>
    </source>
</evidence>
<dbReference type="SUPFAM" id="SSF53335">
    <property type="entry name" value="S-adenosyl-L-methionine-dependent methyltransferases"/>
    <property type="match status" value="1"/>
</dbReference>
<organism evidence="1 2">
    <name type="scientific">Ammoniphilus resinae</name>
    <dbReference type="NCBI Taxonomy" id="861532"/>
    <lineage>
        <taxon>Bacteria</taxon>
        <taxon>Bacillati</taxon>
        <taxon>Bacillota</taxon>
        <taxon>Bacilli</taxon>
        <taxon>Bacillales</taxon>
        <taxon>Paenibacillaceae</taxon>
        <taxon>Aneurinibacillus group</taxon>
        <taxon>Ammoniphilus</taxon>
    </lineage>
</organism>
<gene>
    <name evidence="1" type="ORF">J2Z37_004797</name>
</gene>
<dbReference type="Proteomes" id="UP001519343">
    <property type="component" value="Unassembled WGS sequence"/>
</dbReference>
<dbReference type="EMBL" id="JAGGKT010000027">
    <property type="protein sequence ID" value="MBP1934777.1"/>
    <property type="molecule type" value="Genomic_DNA"/>
</dbReference>
<comment type="caution">
    <text evidence="1">The sequence shown here is derived from an EMBL/GenBank/DDBJ whole genome shotgun (WGS) entry which is preliminary data.</text>
</comment>
<sequence>MSNFCPTCLNKEYIFVKNVNEFDYFQCINCEMIYIQNDVMEQVDEGKVLVAYKEEYWQEELRSAHERSYGIALARMAEAFYYSRIPVHKFLDIGTGPGYFLDAVAKYLPNSKEKFYGIEKFPPKEQYYSQSKNYIIGDLCNLEIKFDAGMCIEVAEHLTPKMLKGLIKDLANISNKGALYIFNTGMPEYVLNEDLNYLDPLIRGHIASYSIKSIKILAEELGFSVFPLKGKTWAFVLEYLSQSSSEENIQDRIWSALNHNMNILSDKDMGTVLKVLGLDTSRAYG</sequence>
<proteinExistence type="predicted"/>
<evidence type="ECO:0000313" key="2">
    <source>
        <dbReference type="Proteomes" id="UP001519343"/>
    </source>
</evidence>
<reference evidence="1 2" key="1">
    <citation type="submission" date="2021-03" db="EMBL/GenBank/DDBJ databases">
        <title>Genomic Encyclopedia of Type Strains, Phase IV (KMG-IV): sequencing the most valuable type-strain genomes for metagenomic binning, comparative biology and taxonomic classification.</title>
        <authorList>
            <person name="Goeker M."/>
        </authorList>
    </citation>
    <scope>NUCLEOTIDE SEQUENCE [LARGE SCALE GENOMIC DNA]</scope>
    <source>
        <strain evidence="1 2">DSM 24738</strain>
    </source>
</reference>
<dbReference type="InterPro" id="IPR029063">
    <property type="entry name" value="SAM-dependent_MTases_sf"/>
</dbReference>
<name>A0ABS4GXM0_9BACL</name>
<dbReference type="Gene3D" id="3.40.50.150">
    <property type="entry name" value="Vaccinia Virus protein VP39"/>
    <property type="match status" value="1"/>
</dbReference>